<dbReference type="InterPro" id="IPR021994">
    <property type="entry name" value="DUF3592"/>
</dbReference>
<accession>A0A2H0Y1E7</accession>
<evidence type="ECO:0000313" key="3">
    <source>
        <dbReference type="EMBL" id="PIS31422.1"/>
    </source>
</evidence>
<proteinExistence type="predicted"/>
<protein>
    <recommendedName>
        <fullName evidence="2">DUF3592 domain-containing protein</fullName>
    </recommendedName>
</protein>
<feature type="transmembrane region" description="Helical" evidence="1">
    <location>
        <begin position="6"/>
        <end position="27"/>
    </location>
</feature>
<sequence length="231" mass="26232">MNNKLIVFSLIFIFIGLGVFYKAYLIYSESKILQDTGLSAQGEVLKIVTEKIQESDGGTNTVYYPIVRFEARDKQTIEFKSNLVKSSLTFYHVGQKVKVVYPPENPQKARIDSFSNLWLGPILMAVIAALLGAIGMLLIYYFIIAPNLNENSLKVHGQLIEAKIVKISSKGYPPYNILAEWTHPITRKKCYFLSADLPTDPKEKLRKGTITVLVDFKNPKRYFIDTSFLTH</sequence>
<evidence type="ECO:0000313" key="4">
    <source>
        <dbReference type="Proteomes" id="UP000231343"/>
    </source>
</evidence>
<feature type="transmembrane region" description="Helical" evidence="1">
    <location>
        <begin position="117"/>
        <end position="143"/>
    </location>
</feature>
<evidence type="ECO:0000256" key="1">
    <source>
        <dbReference type="SAM" id="Phobius"/>
    </source>
</evidence>
<gene>
    <name evidence="3" type="ORF">COT42_01110</name>
</gene>
<reference evidence="3 4" key="1">
    <citation type="submission" date="2017-09" db="EMBL/GenBank/DDBJ databases">
        <title>Depth-based differentiation of microbial function through sediment-hosted aquifers and enrichment of novel symbionts in the deep terrestrial subsurface.</title>
        <authorList>
            <person name="Probst A.J."/>
            <person name="Ladd B."/>
            <person name="Jarett J.K."/>
            <person name="Geller-Mcgrath D.E."/>
            <person name="Sieber C.M."/>
            <person name="Emerson J.B."/>
            <person name="Anantharaman K."/>
            <person name="Thomas B.C."/>
            <person name="Malmstrom R."/>
            <person name="Stieglmeier M."/>
            <person name="Klingl A."/>
            <person name="Woyke T."/>
            <person name="Ryan C.M."/>
            <person name="Banfield J.F."/>
        </authorList>
    </citation>
    <scope>NUCLEOTIDE SEQUENCE [LARGE SCALE GENOMIC DNA]</scope>
    <source>
        <strain evidence="3">CG08_land_8_20_14_0_20_45_16</strain>
    </source>
</reference>
<dbReference type="Proteomes" id="UP000231343">
    <property type="component" value="Unassembled WGS sequence"/>
</dbReference>
<comment type="caution">
    <text evidence="3">The sequence shown here is derived from an EMBL/GenBank/DDBJ whole genome shotgun (WGS) entry which is preliminary data.</text>
</comment>
<dbReference type="EMBL" id="PEYM01000016">
    <property type="protein sequence ID" value="PIS31422.1"/>
    <property type="molecule type" value="Genomic_DNA"/>
</dbReference>
<evidence type="ECO:0000259" key="2">
    <source>
        <dbReference type="Pfam" id="PF12158"/>
    </source>
</evidence>
<keyword evidence="1" id="KW-1133">Transmembrane helix</keyword>
<keyword evidence="1" id="KW-0472">Membrane</keyword>
<feature type="domain" description="DUF3592" evidence="2">
    <location>
        <begin position="40"/>
        <end position="115"/>
    </location>
</feature>
<dbReference type="AlphaFoldDB" id="A0A2H0Y1E7"/>
<keyword evidence="1" id="KW-0812">Transmembrane</keyword>
<dbReference type="Pfam" id="PF12158">
    <property type="entry name" value="DUF3592"/>
    <property type="match status" value="1"/>
</dbReference>
<name>A0A2H0Y1E7_UNCSA</name>
<organism evidence="3 4">
    <name type="scientific">Candidatus Saganbacteria bacterium CG08_land_8_20_14_0_20_45_16</name>
    <dbReference type="NCBI Taxonomy" id="2014293"/>
    <lineage>
        <taxon>Bacteria</taxon>
        <taxon>Bacillati</taxon>
        <taxon>Saganbacteria</taxon>
    </lineage>
</organism>